<comment type="caution">
    <text evidence="1">The sequence shown here is derived from an EMBL/GenBank/DDBJ whole genome shotgun (WGS) entry which is preliminary data.</text>
</comment>
<keyword evidence="2" id="KW-1185">Reference proteome</keyword>
<organism evidence="1 2">
    <name type="scientific">Zarea fungicola</name>
    <dbReference type="NCBI Taxonomy" id="93591"/>
    <lineage>
        <taxon>Eukaryota</taxon>
        <taxon>Fungi</taxon>
        <taxon>Dikarya</taxon>
        <taxon>Ascomycota</taxon>
        <taxon>Pezizomycotina</taxon>
        <taxon>Sordariomycetes</taxon>
        <taxon>Hypocreomycetidae</taxon>
        <taxon>Hypocreales</taxon>
        <taxon>Cordycipitaceae</taxon>
        <taxon>Zarea</taxon>
    </lineage>
</organism>
<evidence type="ECO:0000313" key="2">
    <source>
        <dbReference type="Proteomes" id="UP001143910"/>
    </source>
</evidence>
<protein>
    <submittedName>
        <fullName evidence="1">Uncharacterized protein</fullName>
    </submittedName>
</protein>
<sequence>MVISSSTGTHRRTAADEVVDQQETRQNYLDGRYHDWPNEAGFVGLTEHRGPAKLHVNGTIPAYAAGALYRTGPGVGELETAERGTYYVSHWFDGFAHTHRFDIAASHTPGGETTVTYSSRRQGEKYIEQVKKRGWRAGITFAQRSDPCVALYAKAMARFDKSIDNNVVVLRNVPGLTETVTAASGHRSVSTDSLVVTTDATLFQILDKDTLEVVDTGSQERFHPDLKGPLSMSHAQLDDETGDMFNVNLTLGRSPTYRFFRVNAKSGTTDIIATVAGRGVSPAYIHSFFLTKSYVVLCIPSSHLAWAGAKIAWTGNLLEAMKPFDKSARCQWIVVDRRHGAGVVARDDGDGGRGATDSSEPRLCALRDNGTHVCGVLRRDLEPPGRRGQVLGTKGRGGGHGAALCTPALHHADHQAD</sequence>
<dbReference type="EMBL" id="JANJQO010002527">
    <property type="protein sequence ID" value="KAJ2966740.1"/>
    <property type="molecule type" value="Genomic_DNA"/>
</dbReference>
<reference evidence="1" key="1">
    <citation type="submission" date="2022-08" db="EMBL/GenBank/DDBJ databases">
        <title>Genome Sequence of Lecanicillium fungicola.</title>
        <authorList>
            <person name="Buettner E."/>
        </authorList>
    </citation>
    <scope>NUCLEOTIDE SEQUENCE</scope>
    <source>
        <strain evidence="1">Babe33</strain>
    </source>
</reference>
<name>A0ACC1MI97_9HYPO</name>
<evidence type="ECO:0000313" key="1">
    <source>
        <dbReference type="EMBL" id="KAJ2966740.1"/>
    </source>
</evidence>
<dbReference type="Proteomes" id="UP001143910">
    <property type="component" value="Unassembled WGS sequence"/>
</dbReference>
<proteinExistence type="predicted"/>
<accession>A0ACC1MI97</accession>
<gene>
    <name evidence="1" type="ORF">NQ176_g10005</name>
</gene>